<keyword evidence="5 7" id="KW-0472">Membrane</keyword>
<organism evidence="10 11">
    <name type="scientific">Enterococcus alishanensis</name>
    <dbReference type="NCBI Taxonomy" id="1303817"/>
    <lineage>
        <taxon>Bacteria</taxon>
        <taxon>Bacillati</taxon>
        <taxon>Bacillota</taxon>
        <taxon>Bacilli</taxon>
        <taxon>Lactobacillales</taxon>
        <taxon>Enterococcaceae</taxon>
        <taxon>Enterococcus</taxon>
    </lineage>
</organism>
<dbReference type="Proteomes" id="UP000774130">
    <property type="component" value="Unassembled WGS sequence"/>
</dbReference>
<keyword evidence="3 7" id="KW-0812">Transmembrane</keyword>
<reference evidence="10 11" key="1">
    <citation type="submission" date="2021-06" db="EMBL/GenBank/DDBJ databases">
        <title>Enterococcus alishanensis sp. nov., a novel lactic acid bacterium isolated from fresh coffee beans.</title>
        <authorList>
            <person name="Chen Y.-S."/>
        </authorList>
    </citation>
    <scope>NUCLEOTIDE SEQUENCE [LARGE SCALE GENOMIC DNA]</scope>
    <source>
        <strain evidence="10 11">ALS3</strain>
    </source>
</reference>
<evidence type="ECO:0000256" key="5">
    <source>
        <dbReference type="ARBA" id="ARBA00023136"/>
    </source>
</evidence>
<keyword evidence="11" id="KW-1185">Reference proteome</keyword>
<keyword evidence="4 7" id="KW-1133">Transmembrane helix</keyword>
<gene>
    <name evidence="10" type="ORF">KUA55_14040</name>
</gene>
<dbReference type="InterPro" id="IPR050250">
    <property type="entry name" value="Macrolide_Exporter_MacB"/>
</dbReference>
<feature type="transmembrane region" description="Helical" evidence="7">
    <location>
        <begin position="21"/>
        <end position="42"/>
    </location>
</feature>
<dbReference type="PANTHER" id="PTHR30572:SF4">
    <property type="entry name" value="ABC TRANSPORTER PERMEASE YTRF"/>
    <property type="match status" value="1"/>
</dbReference>
<accession>A0ABS6TFU6</accession>
<dbReference type="Pfam" id="PF12704">
    <property type="entry name" value="MacB_PCD"/>
    <property type="match status" value="1"/>
</dbReference>
<dbReference type="Pfam" id="PF02687">
    <property type="entry name" value="FtsX"/>
    <property type="match status" value="1"/>
</dbReference>
<dbReference type="EMBL" id="JAHUZB010000006">
    <property type="protein sequence ID" value="MBV7391805.1"/>
    <property type="molecule type" value="Genomic_DNA"/>
</dbReference>
<evidence type="ECO:0000259" key="9">
    <source>
        <dbReference type="Pfam" id="PF12704"/>
    </source>
</evidence>
<evidence type="ECO:0000256" key="6">
    <source>
        <dbReference type="ARBA" id="ARBA00038076"/>
    </source>
</evidence>
<keyword evidence="2" id="KW-1003">Cell membrane</keyword>
<sequence length="399" mass="42980">MKLYVNWRSSLGSIFKNKKRSALTMFGIVIGIAAVIAILSIGRGFEKDTIESLTPNESEEIEINLQFAPDDPALYYSNMDLIQSSDFSLLETIDGVEKVSYPKTDLEYIYQDINVRGKTRNKRIGAITSNGKSVQSGRKLTSYDNQVGNKVITIDADTAKDLFSHANSAVGRGLEINGEVYTIVGVYPTGAGMTMFSAEEASIEMPKKTYEKFFQNVQETSAVVLTLDSAAKPSQVTDKAVKLLEKNGALRDQGTYSVSDMAMMTDGISSVLNTITLFISAVAGISLFIAGVGVMNMMYISVSERTKEIGIRRALGATRGAIRTQFLLEGVTLTLVGGFIGYLLGMIVAYAIGSAMDISVSVDFFTVALAVGVSGGIGLIFSVMPASEAAKKDLIDILR</sequence>
<evidence type="ECO:0000256" key="3">
    <source>
        <dbReference type="ARBA" id="ARBA00022692"/>
    </source>
</evidence>
<dbReference type="InterPro" id="IPR003838">
    <property type="entry name" value="ABC3_permease_C"/>
</dbReference>
<dbReference type="PANTHER" id="PTHR30572">
    <property type="entry name" value="MEMBRANE COMPONENT OF TRANSPORTER-RELATED"/>
    <property type="match status" value="1"/>
</dbReference>
<feature type="transmembrane region" description="Helical" evidence="7">
    <location>
        <begin position="277"/>
        <end position="302"/>
    </location>
</feature>
<evidence type="ECO:0000256" key="7">
    <source>
        <dbReference type="SAM" id="Phobius"/>
    </source>
</evidence>
<feature type="transmembrane region" description="Helical" evidence="7">
    <location>
        <begin position="364"/>
        <end position="384"/>
    </location>
</feature>
<dbReference type="InterPro" id="IPR025857">
    <property type="entry name" value="MacB_PCD"/>
</dbReference>
<name>A0ABS6TFU6_9ENTE</name>
<evidence type="ECO:0000256" key="1">
    <source>
        <dbReference type="ARBA" id="ARBA00004651"/>
    </source>
</evidence>
<evidence type="ECO:0000313" key="10">
    <source>
        <dbReference type="EMBL" id="MBV7391805.1"/>
    </source>
</evidence>
<dbReference type="RefSeq" id="WP_218327016.1">
    <property type="nucleotide sequence ID" value="NZ_JAHUZB010000006.1"/>
</dbReference>
<evidence type="ECO:0000259" key="8">
    <source>
        <dbReference type="Pfam" id="PF02687"/>
    </source>
</evidence>
<comment type="caution">
    <text evidence="10">The sequence shown here is derived from an EMBL/GenBank/DDBJ whole genome shotgun (WGS) entry which is preliminary data.</text>
</comment>
<evidence type="ECO:0000313" key="11">
    <source>
        <dbReference type="Proteomes" id="UP000774130"/>
    </source>
</evidence>
<evidence type="ECO:0000256" key="4">
    <source>
        <dbReference type="ARBA" id="ARBA00022989"/>
    </source>
</evidence>
<comment type="subcellular location">
    <subcellularLocation>
        <location evidence="1">Cell membrane</location>
        <topology evidence="1">Multi-pass membrane protein</topology>
    </subcellularLocation>
</comment>
<comment type="similarity">
    <text evidence="6">Belongs to the ABC-4 integral membrane protein family.</text>
</comment>
<feature type="domain" description="ABC3 transporter permease C-terminal" evidence="8">
    <location>
        <begin position="281"/>
        <end position="393"/>
    </location>
</feature>
<proteinExistence type="inferred from homology"/>
<feature type="transmembrane region" description="Helical" evidence="7">
    <location>
        <begin position="326"/>
        <end position="352"/>
    </location>
</feature>
<protein>
    <submittedName>
        <fullName evidence="10">ABC transporter permease</fullName>
    </submittedName>
</protein>
<feature type="domain" description="MacB-like periplasmic core" evidence="9">
    <location>
        <begin position="21"/>
        <end position="240"/>
    </location>
</feature>
<evidence type="ECO:0000256" key="2">
    <source>
        <dbReference type="ARBA" id="ARBA00022475"/>
    </source>
</evidence>